<sequence length="227" mass="25145">MAKAAKTRYFSLRTDVEPLLKERLLWPGERLLNFRPINGDDTSPGLQGFSPPLTGGQRLLKVLGYVGIGLLFVLIFPILIYALEGVGSSSKDDGRDSRRRRPIYAWGDGAASAAAKAVLPTMQRTGVWVVTDKRLVFVALNGRFTALAPHQTGEAGREPGPIEVETVVEMVAGRFAYQGQVERTRTTWLRREKPIGPYHRIAFPDGSGIDVRHRYSPANDPMARFGR</sequence>
<gene>
    <name evidence="2" type="ORF">SAMN05216270_104185</name>
</gene>
<proteinExistence type="predicted"/>
<organism evidence="2 3">
    <name type="scientific">Glycomyces harbinensis</name>
    <dbReference type="NCBI Taxonomy" id="58114"/>
    <lineage>
        <taxon>Bacteria</taxon>
        <taxon>Bacillati</taxon>
        <taxon>Actinomycetota</taxon>
        <taxon>Actinomycetes</taxon>
        <taxon>Glycomycetales</taxon>
        <taxon>Glycomycetaceae</taxon>
        <taxon>Glycomyces</taxon>
    </lineage>
</organism>
<keyword evidence="1" id="KW-1133">Transmembrane helix</keyword>
<name>A0A1G6V3N9_9ACTN</name>
<evidence type="ECO:0000256" key="1">
    <source>
        <dbReference type="SAM" id="Phobius"/>
    </source>
</evidence>
<keyword evidence="3" id="KW-1185">Reference proteome</keyword>
<keyword evidence="1" id="KW-0812">Transmembrane</keyword>
<protein>
    <submittedName>
        <fullName evidence="2">Uncharacterized protein</fullName>
    </submittedName>
</protein>
<dbReference type="EMBL" id="FNAD01000004">
    <property type="protein sequence ID" value="SDD48148.1"/>
    <property type="molecule type" value="Genomic_DNA"/>
</dbReference>
<keyword evidence="1" id="KW-0472">Membrane</keyword>
<feature type="transmembrane region" description="Helical" evidence="1">
    <location>
        <begin position="62"/>
        <end position="83"/>
    </location>
</feature>
<dbReference type="RefSeq" id="WP_091032204.1">
    <property type="nucleotide sequence ID" value="NZ_FNAD01000004.1"/>
</dbReference>
<dbReference type="OrthoDB" id="5187833at2"/>
<evidence type="ECO:0000313" key="2">
    <source>
        <dbReference type="EMBL" id="SDD48148.1"/>
    </source>
</evidence>
<accession>A0A1G6V3N9</accession>
<dbReference type="AlphaFoldDB" id="A0A1G6V3N9"/>
<reference evidence="3" key="1">
    <citation type="submission" date="2016-10" db="EMBL/GenBank/DDBJ databases">
        <authorList>
            <person name="Varghese N."/>
            <person name="Submissions S."/>
        </authorList>
    </citation>
    <scope>NUCLEOTIDE SEQUENCE [LARGE SCALE GENOMIC DNA]</scope>
    <source>
        <strain evidence="3">CGMCC 4.3516</strain>
    </source>
</reference>
<dbReference type="Proteomes" id="UP000198949">
    <property type="component" value="Unassembled WGS sequence"/>
</dbReference>
<evidence type="ECO:0000313" key="3">
    <source>
        <dbReference type="Proteomes" id="UP000198949"/>
    </source>
</evidence>